<protein>
    <submittedName>
        <fullName evidence="2">Uncharacterized protein</fullName>
    </submittedName>
</protein>
<feature type="region of interest" description="Disordered" evidence="1">
    <location>
        <begin position="271"/>
        <end position="291"/>
    </location>
</feature>
<feature type="compositionally biased region" description="Low complexity" evidence="1">
    <location>
        <begin position="282"/>
        <end position="291"/>
    </location>
</feature>
<dbReference type="EMBL" id="CP080507">
    <property type="protein sequence ID" value="QYM80013.1"/>
    <property type="molecule type" value="Genomic_DNA"/>
</dbReference>
<dbReference type="KEGG" id="ole:K0B96_05180"/>
<dbReference type="RefSeq" id="WP_220164577.1">
    <property type="nucleotide sequence ID" value="NZ_CP080507.1"/>
</dbReference>
<reference evidence="2" key="1">
    <citation type="submission" date="2021-08" db="EMBL/GenBank/DDBJ databases">
        <title>Genome of a novel bacterium of the phylum Verrucomicrobia, Oleiharenicola sp. KSB-15.</title>
        <authorList>
            <person name="Chung J.-H."/>
            <person name="Ahn J.-H."/>
            <person name="Yoon Y."/>
            <person name="Kim D.-Y."/>
            <person name="An S.-H."/>
            <person name="Park I."/>
            <person name="Yeon J."/>
        </authorList>
    </citation>
    <scope>NUCLEOTIDE SEQUENCE</scope>
    <source>
        <strain evidence="2">KSB-15</strain>
    </source>
</reference>
<dbReference type="AlphaFoldDB" id="A0A8F9TYC9"/>
<accession>A0A8F9TYC9</accession>
<evidence type="ECO:0000256" key="1">
    <source>
        <dbReference type="SAM" id="MobiDB-lite"/>
    </source>
</evidence>
<gene>
    <name evidence="2" type="ORF">K0B96_05180</name>
</gene>
<evidence type="ECO:0000313" key="2">
    <source>
        <dbReference type="EMBL" id="QYM80013.1"/>
    </source>
</evidence>
<name>A0A8F9TYC9_9BACT</name>
<dbReference type="Proteomes" id="UP000825051">
    <property type="component" value="Chromosome"/>
</dbReference>
<sequence>MKPLEPSTSALVIAALLAAGSLGWSAWSLHRLQPRPIAPLTASAGETPPVAEAKPDDEKVAMWAPPPAQSHGGAWVYDVFSPPEIFYDAATKQFTVTPPVLHRPSAGLGGLAGLELAGVARELYRFQLVGFIGREGDWRGTFEDRLTGETFLGQEGRALAQTGLTVRLLEVRRVQVDLPDSMSTTQRVATAVLHDDRTGEETELNSAAPRYTESLVASVITADGAHHDLRRGDDLPVGEEIFHVAAVRLDPPAIELVADAAADGRAPEHHTLALKSAPPVPTASSSTSVTP</sequence>
<keyword evidence="3" id="KW-1185">Reference proteome</keyword>
<organism evidence="2 3">
    <name type="scientific">Horticoccus luteus</name>
    <dbReference type="NCBI Taxonomy" id="2862869"/>
    <lineage>
        <taxon>Bacteria</taxon>
        <taxon>Pseudomonadati</taxon>
        <taxon>Verrucomicrobiota</taxon>
        <taxon>Opitutia</taxon>
        <taxon>Opitutales</taxon>
        <taxon>Opitutaceae</taxon>
        <taxon>Horticoccus</taxon>
    </lineage>
</organism>
<proteinExistence type="predicted"/>
<evidence type="ECO:0000313" key="3">
    <source>
        <dbReference type="Proteomes" id="UP000825051"/>
    </source>
</evidence>